<feature type="region of interest" description="Disordered" evidence="7">
    <location>
        <begin position="135"/>
        <end position="162"/>
    </location>
</feature>
<keyword evidence="11" id="KW-1185">Reference proteome</keyword>
<dbReference type="Gene3D" id="3.40.50.300">
    <property type="entry name" value="P-loop containing nucleotide triphosphate hydrolases"/>
    <property type="match status" value="1"/>
</dbReference>
<comment type="subunit">
    <text evidence="6">Monomer.</text>
</comment>
<dbReference type="InterPro" id="IPR045086">
    <property type="entry name" value="OBG_GTPase"/>
</dbReference>
<dbReference type="PIRSF" id="PIRSF002401">
    <property type="entry name" value="GTP_bd_Obg/CgtA"/>
    <property type="match status" value="1"/>
</dbReference>
<evidence type="ECO:0000256" key="5">
    <source>
        <dbReference type="ARBA" id="ARBA00023134"/>
    </source>
</evidence>
<dbReference type="NCBIfam" id="NF008956">
    <property type="entry name" value="PRK12299.1"/>
    <property type="match status" value="1"/>
</dbReference>
<dbReference type="PROSITE" id="PS51883">
    <property type="entry name" value="OBG"/>
    <property type="match status" value="1"/>
</dbReference>
<organism evidence="10 11">
    <name type="scientific">Algimonas porphyrae</name>
    <dbReference type="NCBI Taxonomy" id="1128113"/>
    <lineage>
        <taxon>Bacteria</taxon>
        <taxon>Pseudomonadati</taxon>
        <taxon>Pseudomonadota</taxon>
        <taxon>Alphaproteobacteria</taxon>
        <taxon>Maricaulales</taxon>
        <taxon>Robiginitomaculaceae</taxon>
        <taxon>Algimonas</taxon>
    </lineage>
</organism>
<dbReference type="PROSITE" id="PS00905">
    <property type="entry name" value="GTP1_OBG"/>
    <property type="match status" value="1"/>
</dbReference>
<evidence type="ECO:0000256" key="1">
    <source>
        <dbReference type="ARBA" id="ARBA00007699"/>
    </source>
</evidence>
<feature type="binding site" evidence="6">
    <location>
        <begin position="182"/>
        <end position="189"/>
    </location>
    <ligand>
        <name>GTP</name>
        <dbReference type="ChEBI" id="CHEBI:37565"/>
    </ligand>
</feature>
<comment type="function">
    <text evidence="6">An essential GTPase which binds GTP, GDP and possibly (p)ppGpp with moderate affinity, with high nucleotide exchange rates and a fairly low GTP hydrolysis rate. Plays a role in control of the cell cycle, stress response, ribosome biogenesis and in those bacteria that undergo differentiation, in morphogenesis control.</text>
</comment>
<dbReference type="InterPro" id="IPR006074">
    <property type="entry name" value="GTP1-OBG_CS"/>
</dbReference>
<feature type="binding site" evidence="6">
    <location>
        <begin position="207"/>
        <end position="211"/>
    </location>
    <ligand>
        <name>GTP</name>
        <dbReference type="ChEBI" id="CHEBI:37565"/>
    </ligand>
</feature>
<feature type="domain" description="OBG-type G" evidence="8">
    <location>
        <begin position="176"/>
        <end position="344"/>
    </location>
</feature>
<dbReference type="PRINTS" id="PR00326">
    <property type="entry name" value="GTP1OBG"/>
</dbReference>
<gene>
    <name evidence="6 10" type="primary">obg</name>
    <name evidence="10" type="ORF">GCM10007854_02190</name>
</gene>
<evidence type="ECO:0000256" key="3">
    <source>
        <dbReference type="ARBA" id="ARBA00022801"/>
    </source>
</evidence>
<feature type="compositionally biased region" description="Polar residues" evidence="7">
    <location>
        <begin position="145"/>
        <end position="156"/>
    </location>
</feature>
<dbReference type="SUPFAM" id="SSF52540">
    <property type="entry name" value="P-loop containing nucleoside triphosphate hydrolases"/>
    <property type="match status" value="1"/>
</dbReference>
<keyword evidence="4 6" id="KW-0460">Magnesium</keyword>
<reference evidence="10" key="1">
    <citation type="journal article" date="2014" name="Int. J. Syst. Evol. Microbiol.">
        <title>Complete genome of a new Firmicutes species belonging to the dominant human colonic microbiota ('Ruminococcus bicirculans') reveals two chromosomes and a selective capacity to utilize plant glucans.</title>
        <authorList>
            <consortium name="NISC Comparative Sequencing Program"/>
            <person name="Wegmann U."/>
            <person name="Louis P."/>
            <person name="Goesmann A."/>
            <person name="Henrissat B."/>
            <person name="Duncan S.H."/>
            <person name="Flint H.J."/>
        </authorList>
    </citation>
    <scope>NUCLEOTIDE SEQUENCE</scope>
    <source>
        <strain evidence="10">NBRC 108216</strain>
    </source>
</reference>
<comment type="cofactor">
    <cofactor evidence="6">
        <name>Mg(2+)</name>
        <dbReference type="ChEBI" id="CHEBI:18420"/>
    </cofactor>
</comment>
<comment type="caution">
    <text evidence="10">The sequence shown here is derived from an EMBL/GenBank/DDBJ whole genome shotgun (WGS) entry which is preliminary data.</text>
</comment>
<dbReference type="PANTHER" id="PTHR11702:SF31">
    <property type="entry name" value="MITOCHONDRIAL RIBOSOME-ASSOCIATED GTPASE 2"/>
    <property type="match status" value="1"/>
</dbReference>
<evidence type="ECO:0000256" key="2">
    <source>
        <dbReference type="ARBA" id="ARBA00022741"/>
    </source>
</evidence>
<evidence type="ECO:0000256" key="4">
    <source>
        <dbReference type="ARBA" id="ARBA00022842"/>
    </source>
</evidence>
<evidence type="ECO:0000313" key="11">
    <source>
        <dbReference type="Proteomes" id="UP001161390"/>
    </source>
</evidence>
<proteinExistence type="inferred from homology"/>
<dbReference type="InterPro" id="IPR006169">
    <property type="entry name" value="GTP1_OBG_dom"/>
</dbReference>
<sequence length="364" mass="38930">MSPSLVTPTVKPHYQAMKFLDQAKIFLSSGNGGAGCVSFRREKYIAFGGPNGGDGGRGGHVYVEATQDLNTLIDYRYRQHFKAGTGTHGMGRDRTGAAGEDQIIRVPIGTQVIDAETDEVLVDLTEDGQKVMLAQGGNGGWGNTRFKSSTNQSPRNANPGEPGEERWVWLRLKVIADAGLVGLPNAGKSTFLAAVSAAKPKQADYPFTTLHPHLGVVDLGPGERFVLADLPGLIEGAAEGAGLGHRFLGHVERCAAIIHLVDATAEDPTGHYRVIRSELSAYGEGLIDKPEIVVLTKCEAIDQKALETAQADLEAECGQTVFLISSVARQGLKPLLSAVYQYVDARRTAERAPEVDESEGWSPV</sequence>
<comment type="subcellular location">
    <subcellularLocation>
        <location evidence="6">Cytoplasm</location>
    </subcellularLocation>
</comment>
<evidence type="ECO:0000313" key="10">
    <source>
        <dbReference type="EMBL" id="GLQ19264.1"/>
    </source>
</evidence>
<keyword evidence="6" id="KW-0963">Cytoplasm</keyword>
<dbReference type="Proteomes" id="UP001161390">
    <property type="component" value="Unassembled WGS sequence"/>
</dbReference>
<dbReference type="PANTHER" id="PTHR11702">
    <property type="entry name" value="DEVELOPMENTALLY REGULATED GTP-BINDING PROTEIN-RELATED"/>
    <property type="match status" value="1"/>
</dbReference>
<protein>
    <recommendedName>
        <fullName evidence="6">GTPase Obg</fullName>
        <ecNumber evidence="6">3.6.5.-</ecNumber>
    </recommendedName>
    <alternativeName>
        <fullName evidence="6">GTP-binding protein Obg</fullName>
    </alternativeName>
</protein>
<evidence type="ECO:0000256" key="7">
    <source>
        <dbReference type="SAM" id="MobiDB-lite"/>
    </source>
</evidence>
<evidence type="ECO:0000259" key="9">
    <source>
        <dbReference type="PROSITE" id="PS51883"/>
    </source>
</evidence>
<dbReference type="PROSITE" id="PS51710">
    <property type="entry name" value="G_OBG"/>
    <property type="match status" value="1"/>
</dbReference>
<keyword evidence="6" id="KW-0479">Metal-binding</keyword>
<dbReference type="EMBL" id="BSNJ01000001">
    <property type="protein sequence ID" value="GLQ19264.1"/>
    <property type="molecule type" value="Genomic_DNA"/>
</dbReference>
<dbReference type="EC" id="3.6.5.-" evidence="6"/>
<keyword evidence="2 6" id="KW-0547">Nucleotide-binding</keyword>
<dbReference type="NCBIfam" id="NF008955">
    <property type="entry name" value="PRK12297.1"/>
    <property type="match status" value="1"/>
</dbReference>
<dbReference type="SUPFAM" id="SSF82051">
    <property type="entry name" value="Obg GTP-binding protein N-terminal domain"/>
    <property type="match status" value="1"/>
</dbReference>
<feature type="binding site" evidence="6">
    <location>
        <begin position="229"/>
        <end position="232"/>
    </location>
    <ligand>
        <name>GTP</name>
        <dbReference type="ChEBI" id="CHEBI:37565"/>
    </ligand>
</feature>
<feature type="binding site" evidence="6">
    <location>
        <position position="189"/>
    </location>
    <ligand>
        <name>Mg(2+)</name>
        <dbReference type="ChEBI" id="CHEBI:18420"/>
    </ligand>
</feature>
<dbReference type="CDD" id="cd01898">
    <property type="entry name" value="Obg"/>
    <property type="match status" value="1"/>
</dbReference>
<accession>A0ABQ5UVH0</accession>
<dbReference type="InterPro" id="IPR036726">
    <property type="entry name" value="GTP1_OBG_dom_sf"/>
</dbReference>
<evidence type="ECO:0000259" key="8">
    <source>
        <dbReference type="PROSITE" id="PS51710"/>
    </source>
</evidence>
<evidence type="ECO:0000256" key="6">
    <source>
        <dbReference type="HAMAP-Rule" id="MF_01454"/>
    </source>
</evidence>
<dbReference type="Gene3D" id="2.70.210.12">
    <property type="entry name" value="GTP1/OBG domain"/>
    <property type="match status" value="1"/>
</dbReference>
<comment type="similarity">
    <text evidence="1 6">Belongs to the TRAFAC class OBG-HflX-like GTPase superfamily. OBG GTPase family.</text>
</comment>
<feature type="binding site" evidence="6">
    <location>
        <begin position="296"/>
        <end position="299"/>
    </location>
    <ligand>
        <name>GTP</name>
        <dbReference type="ChEBI" id="CHEBI:37565"/>
    </ligand>
</feature>
<feature type="domain" description="Obg" evidence="9">
    <location>
        <begin position="17"/>
        <end position="175"/>
    </location>
</feature>
<dbReference type="HAMAP" id="MF_01454">
    <property type="entry name" value="GTPase_Obg"/>
    <property type="match status" value="1"/>
</dbReference>
<dbReference type="InterPro" id="IPR006073">
    <property type="entry name" value="GTP-bd"/>
</dbReference>
<dbReference type="InterPro" id="IPR031167">
    <property type="entry name" value="G_OBG"/>
</dbReference>
<keyword evidence="3 6" id="KW-0378">Hydrolase</keyword>
<name>A0ABQ5UVH0_9PROT</name>
<feature type="binding site" evidence="6">
    <location>
        <begin position="325"/>
        <end position="327"/>
    </location>
    <ligand>
        <name>GTP</name>
        <dbReference type="ChEBI" id="CHEBI:37565"/>
    </ligand>
</feature>
<dbReference type="Pfam" id="PF01926">
    <property type="entry name" value="MMR_HSR1"/>
    <property type="match status" value="1"/>
</dbReference>
<keyword evidence="5 6" id="KW-0342">GTP-binding</keyword>
<reference evidence="10" key="2">
    <citation type="submission" date="2023-01" db="EMBL/GenBank/DDBJ databases">
        <title>Draft genome sequence of Algimonas porphyrae strain NBRC 108216.</title>
        <authorList>
            <person name="Sun Q."/>
            <person name="Mori K."/>
        </authorList>
    </citation>
    <scope>NUCLEOTIDE SEQUENCE</scope>
    <source>
        <strain evidence="10">NBRC 108216</strain>
    </source>
</reference>
<feature type="binding site" evidence="6">
    <location>
        <position position="209"/>
    </location>
    <ligand>
        <name>Mg(2+)</name>
        <dbReference type="ChEBI" id="CHEBI:18420"/>
    </ligand>
</feature>
<dbReference type="NCBIfam" id="TIGR02729">
    <property type="entry name" value="Obg_CgtA"/>
    <property type="match status" value="1"/>
</dbReference>
<dbReference type="InterPro" id="IPR014100">
    <property type="entry name" value="GTP-bd_Obg/CgtA"/>
</dbReference>
<dbReference type="Pfam" id="PF01018">
    <property type="entry name" value="GTP1_OBG"/>
    <property type="match status" value="1"/>
</dbReference>
<dbReference type="InterPro" id="IPR027417">
    <property type="entry name" value="P-loop_NTPase"/>
</dbReference>